<dbReference type="PANTHER" id="PTHR47177">
    <property type="entry name" value="F18C1.6 PROTEIN"/>
    <property type="match status" value="1"/>
</dbReference>
<dbReference type="OrthoDB" id="6509683at2759"/>
<dbReference type="InterPro" id="IPR001841">
    <property type="entry name" value="Znf_RING"/>
</dbReference>
<dbReference type="PANTHER" id="PTHR47177:SF8">
    <property type="entry name" value="CHROMOSOME UNDETERMINED SCAFFOLD_154, WHOLE GENOME SHOTGUN SEQUENCE"/>
    <property type="match status" value="1"/>
</dbReference>
<protein>
    <recommendedName>
        <fullName evidence="5">RING-type domain-containing protein</fullName>
    </recommendedName>
</protein>
<keyword evidence="3" id="KW-0862">Zinc</keyword>
<evidence type="ECO:0000313" key="7">
    <source>
        <dbReference type="EMBL" id="CAD8055072.1"/>
    </source>
</evidence>
<evidence type="ECO:0000256" key="4">
    <source>
        <dbReference type="PROSITE-ProRule" id="PRU00175"/>
    </source>
</evidence>
<reference evidence="6" key="1">
    <citation type="submission" date="2021-01" db="EMBL/GenBank/DDBJ databases">
        <authorList>
            <consortium name="Genoscope - CEA"/>
            <person name="William W."/>
        </authorList>
    </citation>
    <scope>NUCLEOTIDE SEQUENCE</scope>
</reference>
<evidence type="ECO:0000259" key="5">
    <source>
        <dbReference type="PROSITE" id="PS50089"/>
    </source>
</evidence>
<proteinExistence type="predicted"/>
<dbReference type="SMART" id="SM00184">
    <property type="entry name" value="RING"/>
    <property type="match status" value="1"/>
</dbReference>
<feature type="domain" description="RING-type" evidence="5">
    <location>
        <begin position="74"/>
        <end position="117"/>
    </location>
</feature>
<evidence type="ECO:0000256" key="2">
    <source>
        <dbReference type="ARBA" id="ARBA00022771"/>
    </source>
</evidence>
<dbReference type="Proteomes" id="UP000692954">
    <property type="component" value="Unassembled WGS sequence"/>
</dbReference>
<accession>A0A8S1KHU1</accession>
<dbReference type="PROSITE" id="PS50089">
    <property type="entry name" value="ZF_RING_2"/>
    <property type="match status" value="1"/>
</dbReference>
<comment type="caution">
    <text evidence="6">The sequence shown here is derived from an EMBL/GenBank/DDBJ whole genome shotgun (WGS) entry which is preliminary data.</text>
</comment>
<keyword evidence="8" id="KW-1185">Reference proteome</keyword>
<evidence type="ECO:0000256" key="1">
    <source>
        <dbReference type="ARBA" id="ARBA00022723"/>
    </source>
</evidence>
<keyword evidence="1" id="KW-0479">Metal-binding</keyword>
<dbReference type="Pfam" id="PF13639">
    <property type="entry name" value="zf-RING_2"/>
    <property type="match status" value="1"/>
</dbReference>
<dbReference type="AlphaFoldDB" id="A0A8S1KHU1"/>
<dbReference type="PROSITE" id="PS00518">
    <property type="entry name" value="ZF_RING_1"/>
    <property type="match status" value="1"/>
</dbReference>
<dbReference type="GO" id="GO:0008270">
    <property type="term" value="F:zinc ion binding"/>
    <property type="evidence" value="ECO:0007669"/>
    <property type="project" value="UniProtKB-KW"/>
</dbReference>
<dbReference type="EMBL" id="CAJJDN010000009">
    <property type="protein sequence ID" value="CAD8055070.1"/>
    <property type="molecule type" value="Genomic_DNA"/>
</dbReference>
<name>A0A8S1KHU1_9CILI</name>
<dbReference type="InterPro" id="IPR017907">
    <property type="entry name" value="Znf_RING_CS"/>
</dbReference>
<organism evidence="6 8">
    <name type="scientific">Paramecium sonneborni</name>
    <dbReference type="NCBI Taxonomy" id="65129"/>
    <lineage>
        <taxon>Eukaryota</taxon>
        <taxon>Sar</taxon>
        <taxon>Alveolata</taxon>
        <taxon>Ciliophora</taxon>
        <taxon>Intramacronucleata</taxon>
        <taxon>Oligohymenophorea</taxon>
        <taxon>Peniculida</taxon>
        <taxon>Parameciidae</taxon>
        <taxon>Paramecium</taxon>
    </lineage>
</organism>
<evidence type="ECO:0000313" key="8">
    <source>
        <dbReference type="Proteomes" id="UP000692954"/>
    </source>
</evidence>
<evidence type="ECO:0000256" key="3">
    <source>
        <dbReference type="ARBA" id="ARBA00022833"/>
    </source>
</evidence>
<dbReference type="EMBL" id="CAJJDN010000009">
    <property type="protein sequence ID" value="CAD8055072.1"/>
    <property type="molecule type" value="Genomic_DNA"/>
</dbReference>
<gene>
    <name evidence="6" type="ORF">PSON_ATCC_30995.1.T0090045</name>
    <name evidence="7" type="ORF">PSON_ATCC_30995.1.T0090047</name>
</gene>
<evidence type="ECO:0000313" key="6">
    <source>
        <dbReference type="EMBL" id="CAD8055070.1"/>
    </source>
</evidence>
<keyword evidence="2 4" id="KW-0863">Zinc-finger</keyword>
<sequence>MQYQHILDAYEQRWMERQDKNLKFRRKKIIQDSPDIKNFISNKENIPQVNQQQTNQSKEQLKKNRLKQQLQEECPICMTNLDDLQNVCEIDVCQHQICLTCIKEWAEKYKTQCPYCRAKFKRIYPIENGKRKRTPIKLNLNKPKWQPEQDQFYNFQDEQEENQKCQLCGCSHSQYLMLICDKCNDQMCHTFCDPGFLEFFIPEKNWYCLDCRKSKLIYHKPKR</sequence>